<evidence type="ECO:0000256" key="5">
    <source>
        <dbReference type="ARBA" id="ARBA00023136"/>
    </source>
</evidence>
<feature type="transmembrane region" description="Helical" evidence="6">
    <location>
        <begin position="219"/>
        <end position="242"/>
    </location>
</feature>
<evidence type="ECO:0000256" key="4">
    <source>
        <dbReference type="ARBA" id="ARBA00022989"/>
    </source>
</evidence>
<keyword evidence="5 6" id="KW-0472">Membrane</keyword>
<dbReference type="Gene3D" id="1.20.1250.20">
    <property type="entry name" value="MFS general substrate transporter like domains"/>
    <property type="match status" value="1"/>
</dbReference>
<evidence type="ECO:0000259" key="7">
    <source>
        <dbReference type="PROSITE" id="PS50850"/>
    </source>
</evidence>
<feature type="transmembrane region" description="Helical" evidence="6">
    <location>
        <begin position="373"/>
        <end position="393"/>
    </location>
</feature>
<evidence type="ECO:0000313" key="8">
    <source>
        <dbReference type="EMBL" id="MBB6211562.1"/>
    </source>
</evidence>
<feature type="transmembrane region" description="Helical" evidence="6">
    <location>
        <begin position="62"/>
        <end position="82"/>
    </location>
</feature>
<feature type="transmembrane region" description="Helical" evidence="6">
    <location>
        <begin position="286"/>
        <end position="305"/>
    </location>
</feature>
<gene>
    <name evidence="8" type="ORF">FHS48_003003</name>
</gene>
<dbReference type="CDD" id="cd17324">
    <property type="entry name" value="MFS_NepI_like"/>
    <property type="match status" value="1"/>
</dbReference>
<evidence type="ECO:0000256" key="2">
    <source>
        <dbReference type="ARBA" id="ARBA00022475"/>
    </source>
</evidence>
<dbReference type="RefSeq" id="WP_260402506.1">
    <property type="nucleotide sequence ID" value="NZ_JACIIX010000012.1"/>
</dbReference>
<dbReference type="PANTHER" id="PTHR43124:SF8">
    <property type="entry name" value="INNER MEMBRANE TRANSPORT PROTEIN YDHP"/>
    <property type="match status" value="1"/>
</dbReference>
<dbReference type="InterPro" id="IPR050189">
    <property type="entry name" value="MFS_Efflux_Transporters"/>
</dbReference>
<feature type="transmembrane region" description="Helical" evidence="6">
    <location>
        <begin position="343"/>
        <end position="367"/>
    </location>
</feature>
<dbReference type="GO" id="GO:0005886">
    <property type="term" value="C:plasma membrane"/>
    <property type="evidence" value="ECO:0007669"/>
    <property type="project" value="UniProtKB-SubCell"/>
</dbReference>
<reference evidence="8 9" key="1">
    <citation type="submission" date="2020-08" db="EMBL/GenBank/DDBJ databases">
        <title>Genomic Encyclopedia of Type Strains, Phase IV (KMG-IV): sequencing the most valuable type-strain genomes for metagenomic binning, comparative biology and taxonomic classification.</title>
        <authorList>
            <person name="Goeker M."/>
        </authorList>
    </citation>
    <scope>NUCLEOTIDE SEQUENCE [LARGE SCALE GENOMIC DNA]</scope>
    <source>
        <strain evidence="8 9">DSM 11590</strain>
    </source>
</reference>
<keyword evidence="2" id="KW-1003">Cell membrane</keyword>
<dbReference type="GO" id="GO:0022857">
    <property type="term" value="F:transmembrane transporter activity"/>
    <property type="evidence" value="ECO:0007669"/>
    <property type="project" value="InterPro"/>
</dbReference>
<proteinExistence type="predicted"/>
<evidence type="ECO:0000313" key="9">
    <source>
        <dbReference type="Proteomes" id="UP000544872"/>
    </source>
</evidence>
<dbReference type="InterPro" id="IPR011701">
    <property type="entry name" value="MFS"/>
</dbReference>
<dbReference type="InterPro" id="IPR036259">
    <property type="entry name" value="MFS_trans_sf"/>
</dbReference>
<feature type="transmembrane region" description="Helical" evidence="6">
    <location>
        <begin position="147"/>
        <end position="170"/>
    </location>
</feature>
<dbReference type="Pfam" id="PF07690">
    <property type="entry name" value="MFS_1"/>
    <property type="match status" value="1"/>
</dbReference>
<feature type="transmembrane region" description="Helical" evidence="6">
    <location>
        <begin position="176"/>
        <end position="198"/>
    </location>
</feature>
<comment type="caution">
    <text evidence="8">The sequence shown here is derived from an EMBL/GenBank/DDBJ whole genome shotgun (WGS) entry which is preliminary data.</text>
</comment>
<keyword evidence="4 6" id="KW-1133">Transmembrane helix</keyword>
<evidence type="ECO:0000256" key="1">
    <source>
        <dbReference type="ARBA" id="ARBA00004651"/>
    </source>
</evidence>
<feature type="transmembrane region" description="Helical" evidence="6">
    <location>
        <begin position="120"/>
        <end position="140"/>
    </location>
</feature>
<dbReference type="SUPFAM" id="SSF103473">
    <property type="entry name" value="MFS general substrate transporter"/>
    <property type="match status" value="1"/>
</dbReference>
<protein>
    <submittedName>
        <fullName evidence="8">DHA1 family inner membrane transport protein</fullName>
    </submittedName>
</protein>
<feature type="transmembrane region" description="Helical" evidence="6">
    <location>
        <begin position="311"/>
        <end position="331"/>
    </location>
</feature>
<feature type="domain" description="Major facilitator superfamily (MFS) profile" evidence="7">
    <location>
        <begin position="24"/>
        <end position="399"/>
    </location>
</feature>
<dbReference type="Proteomes" id="UP000544872">
    <property type="component" value="Unassembled WGS sequence"/>
</dbReference>
<feature type="transmembrane region" description="Helical" evidence="6">
    <location>
        <begin position="89"/>
        <end position="108"/>
    </location>
</feature>
<feature type="transmembrane region" description="Helical" evidence="6">
    <location>
        <begin position="25"/>
        <end position="50"/>
    </location>
</feature>
<keyword evidence="9" id="KW-1185">Reference proteome</keyword>
<comment type="subcellular location">
    <subcellularLocation>
        <location evidence="1">Cell membrane</location>
        <topology evidence="1">Multi-pass membrane protein</topology>
    </subcellularLocation>
</comment>
<keyword evidence="3 6" id="KW-0812">Transmembrane</keyword>
<name>A0A7X0DPS5_NOVIT</name>
<accession>A0A7X0DPS5</accession>
<dbReference type="EMBL" id="JACIIX010000012">
    <property type="protein sequence ID" value="MBB6211562.1"/>
    <property type="molecule type" value="Genomic_DNA"/>
</dbReference>
<dbReference type="AlphaFoldDB" id="A0A7X0DPS5"/>
<sequence>MQTDQDTPAASAAAAGTPDSGRWSLLALAIGAFGIGTTEFSPMGLLPVIAEGVEVSIPTAGLLVSAYAIGVTLGAPVMTLLFSRFGRRSALIGLMAIFTLGNLLSALAPDYWSLLASRLITSLNHGAFFGLGAVVAASVVRPERRASAVATMFMGLTIANVGGVPLATWVGQQIGWRMSFAGTAVLGLMAIVALGLALPKGNRGQRPQVRRELAVLTRTPVLLALLTTVLGSSAMFTLYTYVAPLLQTLTQASGLFVTVALVLIGLGFTVGNGVGGRVADWSLDGATALFLGALALIMLAMPLVIGNPAGAAGVLLLWGAAAFAIVPPVQMRVMQVAADAPGLASSINIGAFNLGNAIGAAVGGAVISAGLGYAAVPVAGGLLAASGLGLVWLGRRQGRAVPELTPCKAEG</sequence>
<dbReference type="InterPro" id="IPR020846">
    <property type="entry name" value="MFS_dom"/>
</dbReference>
<evidence type="ECO:0000256" key="6">
    <source>
        <dbReference type="SAM" id="Phobius"/>
    </source>
</evidence>
<dbReference type="PROSITE" id="PS50850">
    <property type="entry name" value="MFS"/>
    <property type="match status" value="1"/>
</dbReference>
<evidence type="ECO:0000256" key="3">
    <source>
        <dbReference type="ARBA" id="ARBA00022692"/>
    </source>
</evidence>
<dbReference type="PANTHER" id="PTHR43124">
    <property type="entry name" value="PURINE EFFLUX PUMP PBUE"/>
    <property type="match status" value="1"/>
</dbReference>
<feature type="transmembrane region" description="Helical" evidence="6">
    <location>
        <begin position="254"/>
        <end position="274"/>
    </location>
</feature>
<organism evidence="8 9">
    <name type="scientific">Novispirillum itersonii</name>
    <name type="common">Aquaspirillum itersonii</name>
    <dbReference type="NCBI Taxonomy" id="189"/>
    <lineage>
        <taxon>Bacteria</taxon>
        <taxon>Pseudomonadati</taxon>
        <taxon>Pseudomonadota</taxon>
        <taxon>Alphaproteobacteria</taxon>
        <taxon>Rhodospirillales</taxon>
        <taxon>Novispirillaceae</taxon>
        <taxon>Novispirillum</taxon>
    </lineage>
</organism>